<evidence type="ECO:0000313" key="11">
    <source>
        <dbReference type="EMBL" id="KAK1772392.1"/>
    </source>
</evidence>
<comment type="subcellular location">
    <subcellularLocation>
        <location evidence="1">Mitochondrion</location>
    </subcellularLocation>
</comment>
<dbReference type="RefSeq" id="XP_060288605.1">
    <property type="nucleotide sequence ID" value="XM_060425384.1"/>
</dbReference>
<dbReference type="AlphaFoldDB" id="A0AAJ0FLN2"/>
<evidence type="ECO:0000256" key="2">
    <source>
        <dbReference type="ARBA" id="ARBA00008945"/>
    </source>
</evidence>
<dbReference type="InterPro" id="IPR005324">
    <property type="entry name" value="Ribosomal_uS5_C"/>
</dbReference>
<dbReference type="GO" id="GO:0006412">
    <property type="term" value="P:translation"/>
    <property type="evidence" value="ECO:0007669"/>
    <property type="project" value="InterPro"/>
</dbReference>
<dbReference type="SUPFAM" id="SSF54211">
    <property type="entry name" value="Ribosomal protein S5 domain 2-like"/>
    <property type="match status" value="1"/>
</dbReference>
<dbReference type="InterPro" id="IPR013810">
    <property type="entry name" value="Ribosomal_uS5_N"/>
</dbReference>
<evidence type="ECO:0000313" key="12">
    <source>
        <dbReference type="Proteomes" id="UP001244011"/>
    </source>
</evidence>
<feature type="domain" description="S5 DRBM" evidence="10">
    <location>
        <begin position="301"/>
        <end position="364"/>
    </location>
</feature>
<dbReference type="PROSITE" id="PS50881">
    <property type="entry name" value="S5_DSRBD"/>
    <property type="match status" value="1"/>
</dbReference>
<comment type="function">
    <text evidence="6">Component of the mitochondrial ribosome (mitoribosome), a dedicated translation machinery responsible for the synthesis of mitochondrial genome-encoded proteins, including at least some of the essential transmembrane subunits of the mitochondrial respiratory chain. The mitoribosomes are attached to the mitochondrial inner membrane and translation products are cotranslationally integrated into the membrane.</text>
</comment>
<gene>
    <name evidence="11" type="ORF">QBC33DRAFT_483386</name>
</gene>
<dbReference type="Proteomes" id="UP001244011">
    <property type="component" value="Unassembled WGS sequence"/>
</dbReference>
<keyword evidence="3 8" id="KW-0689">Ribosomal protein</keyword>
<dbReference type="FunFam" id="3.30.160.20:FF:000022">
    <property type="entry name" value="28S ribosomal protein S5, mitochondrial"/>
    <property type="match status" value="1"/>
</dbReference>
<dbReference type="InterPro" id="IPR014721">
    <property type="entry name" value="Ribsml_uS5_D2-typ_fold_subgr"/>
</dbReference>
<keyword evidence="12" id="KW-1185">Reference proteome</keyword>
<evidence type="ECO:0000256" key="8">
    <source>
        <dbReference type="PROSITE-ProRule" id="PRU00268"/>
    </source>
</evidence>
<dbReference type="GO" id="GO:0003723">
    <property type="term" value="F:RNA binding"/>
    <property type="evidence" value="ECO:0007669"/>
    <property type="project" value="InterPro"/>
</dbReference>
<comment type="similarity">
    <text evidence="2 9">Belongs to the universal ribosomal protein uS5 family.</text>
</comment>
<evidence type="ECO:0000256" key="7">
    <source>
        <dbReference type="ARBA" id="ARBA00039335"/>
    </source>
</evidence>
<evidence type="ECO:0000256" key="4">
    <source>
        <dbReference type="ARBA" id="ARBA00023128"/>
    </source>
</evidence>
<dbReference type="EMBL" id="MU838997">
    <property type="protein sequence ID" value="KAK1772392.1"/>
    <property type="molecule type" value="Genomic_DNA"/>
</dbReference>
<dbReference type="GO" id="GO:0005763">
    <property type="term" value="C:mitochondrial small ribosomal subunit"/>
    <property type="evidence" value="ECO:0007669"/>
    <property type="project" value="UniProtKB-ARBA"/>
</dbReference>
<accession>A0AAJ0FLN2</accession>
<dbReference type="Pfam" id="PF00333">
    <property type="entry name" value="Ribosomal_S5"/>
    <property type="match status" value="1"/>
</dbReference>
<dbReference type="Pfam" id="PF03719">
    <property type="entry name" value="Ribosomal_S5_C"/>
    <property type="match status" value="1"/>
</dbReference>
<sequence length="465" mass="51286">MSVARPAAGRLFSRCLAASPVTPAASRAAPVTCRHLHSSAPLEARRRPRFKSIPAAKMGLQSPEQIENFAKDKFPEYTPEEKEELRKVYSPEHMAALEAGEAAINPKDLTIQGRLRDDPYRLSYIDDFKNIQPIIDKRPKTKPAPNPRARFMGMEEFTDDLVKWAERFFPAGMETKTIKDFVTDNLKDVPEEDWPSSARKKAEKQLQEYLLATDGEMGIDLGENGPSSIDVLNYLLERSTMTDNGQGSNSAVAPALPNQVPGVAGRYKNAIDPADEGLDDAGEYQDLKKQTDLGVKALKSFTVKTLLLRFVSNQTRLGKIRSASVMAIAGNKDGWLGLGSAKSVEIAIAVQKAKLAAIRNMQPISRYERRTIYGNVEAKISGSVVRLSARPPGFGLRVPSRIFEMCRAAGIRDLAAKIPRSRNPMNTVKATFKALVNQPDPEEIAIGRGKKLVDVRKVYYGGAVY</sequence>
<dbReference type="InterPro" id="IPR020568">
    <property type="entry name" value="Ribosomal_Su5_D2-typ_SF"/>
</dbReference>
<dbReference type="PANTHER" id="PTHR48277:SF1">
    <property type="entry name" value="MITOCHONDRIAL RIBOSOMAL PROTEIN S5"/>
    <property type="match status" value="1"/>
</dbReference>
<reference evidence="11" key="1">
    <citation type="submission" date="2023-06" db="EMBL/GenBank/DDBJ databases">
        <title>Genome-scale phylogeny and comparative genomics of the fungal order Sordariales.</title>
        <authorList>
            <consortium name="Lawrence Berkeley National Laboratory"/>
            <person name="Hensen N."/>
            <person name="Bonometti L."/>
            <person name="Westerberg I."/>
            <person name="Brannstrom I.O."/>
            <person name="Guillou S."/>
            <person name="Cros-Aarteil S."/>
            <person name="Calhoun S."/>
            <person name="Haridas S."/>
            <person name="Kuo A."/>
            <person name="Mondo S."/>
            <person name="Pangilinan J."/>
            <person name="Riley R."/>
            <person name="Labutti K."/>
            <person name="Andreopoulos B."/>
            <person name="Lipzen A."/>
            <person name="Chen C."/>
            <person name="Yanf M."/>
            <person name="Daum C."/>
            <person name="Ng V."/>
            <person name="Clum A."/>
            <person name="Steindorff A."/>
            <person name="Ohm R."/>
            <person name="Martin F."/>
            <person name="Silar P."/>
            <person name="Natvig D."/>
            <person name="Lalanne C."/>
            <person name="Gautier V."/>
            <person name="Ament-Velasquez S.L."/>
            <person name="Kruys A."/>
            <person name="Hutchinson M.I."/>
            <person name="Powell A.J."/>
            <person name="Barry K."/>
            <person name="Miller A.N."/>
            <person name="Grigoriev I.V."/>
            <person name="Debuchy R."/>
            <person name="Gladieux P."/>
            <person name="Thoren M.H."/>
            <person name="Johannesson H."/>
        </authorList>
    </citation>
    <scope>NUCLEOTIDE SEQUENCE</scope>
    <source>
        <strain evidence="11">8032-3</strain>
    </source>
</reference>
<dbReference type="Gene3D" id="3.30.160.20">
    <property type="match status" value="1"/>
</dbReference>
<evidence type="ECO:0000256" key="1">
    <source>
        <dbReference type="ARBA" id="ARBA00004173"/>
    </source>
</evidence>
<evidence type="ECO:0000256" key="5">
    <source>
        <dbReference type="ARBA" id="ARBA00023274"/>
    </source>
</evidence>
<protein>
    <recommendedName>
        <fullName evidence="7">Small ribosomal subunit protein uS5m</fullName>
    </recommendedName>
</protein>
<dbReference type="InterPro" id="IPR000851">
    <property type="entry name" value="Ribosomal_uS5"/>
</dbReference>
<dbReference type="FunFam" id="3.30.230.10:FF:000041">
    <property type="entry name" value="37S ribosomal protein S5"/>
    <property type="match status" value="1"/>
</dbReference>
<name>A0AAJ0FLN2_9PEZI</name>
<organism evidence="11 12">
    <name type="scientific">Phialemonium atrogriseum</name>
    <dbReference type="NCBI Taxonomy" id="1093897"/>
    <lineage>
        <taxon>Eukaryota</taxon>
        <taxon>Fungi</taxon>
        <taxon>Dikarya</taxon>
        <taxon>Ascomycota</taxon>
        <taxon>Pezizomycotina</taxon>
        <taxon>Sordariomycetes</taxon>
        <taxon>Sordariomycetidae</taxon>
        <taxon>Cephalothecales</taxon>
        <taxon>Cephalothecaceae</taxon>
        <taxon>Phialemonium</taxon>
    </lineage>
</organism>
<keyword evidence="5 8" id="KW-0687">Ribonucleoprotein</keyword>
<proteinExistence type="inferred from homology"/>
<dbReference type="Gene3D" id="3.30.230.10">
    <property type="match status" value="1"/>
</dbReference>
<comment type="caution">
    <text evidence="11">The sequence shown here is derived from an EMBL/GenBank/DDBJ whole genome shotgun (WGS) entry which is preliminary data.</text>
</comment>
<evidence type="ECO:0000256" key="3">
    <source>
        <dbReference type="ARBA" id="ARBA00022980"/>
    </source>
</evidence>
<keyword evidence="4" id="KW-0496">Mitochondrion</keyword>
<dbReference type="GeneID" id="85308571"/>
<evidence type="ECO:0000259" key="10">
    <source>
        <dbReference type="PROSITE" id="PS50881"/>
    </source>
</evidence>
<evidence type="ECO:0000256" key="9">
    <source>
        <dbReference type="RuleBase" id="RU003823"/>
    </source>
</evidence>
<dbReference type="SUPFAM" id="SSF54768">
    <property type="entry name" value="dsRNA-binding domain-like"/>
    <property type="match status" value="1"/>
</dbReference>
<evidence type="ECO:0000256" key="6">
    <source>
        <dbReference type="ARBA" id="ARBA00037226"/>
    </source>
</evidence>
<dbReference type="PANTHER" id="PTHR48277">
    <property type="entry name" value="MITOCHONDRIAL RIBOSOMAL PROTEIN S5"/>
    <property type="match status" value="1"/>
</dbReference>
<dbReference type="GO" id="GO:0003735">
    <property type="term" value="F:structural constituent of ribosome"/>
    <property type="evidence" value="ECO:0007669"/>
    <property type="project" value="UniProtKB-UniRule"/>
</dbReference>